<dbReference type="Proteomes" id="UP000033519">
    <property type="component" value="Unassembled WGS sequence"/>
</dbReference>
<feature type="transmembrane region" description="Helical" evidence="1">
    <location>
        <begin position="320"/>
        <end position="341"/>
    </location>
</feature>
<accession>A0A0F5PSA5</accession>
<keyword evidence="1" id="KW-0472">Membrane</keyword>
<dbReference type="EMBL" id="FOMB01000014">
    <property type="protein sequence ID" value="SFC91595.1"/>
    <property type="molecule type" value="Genomic_DNA"/>
</dbReference>
<protein>
    <submittedName>
        <fullName evidence="2 3">Permease</fullName>
    </submittedName>
</protein>
<dbReference type="RefSeq" id="WP_046172766.1">
    <property type="nucleotide sequence ID" value="NZ_FOMB01000014.1"/>
</dbReference>
<evidence type="ECO:0000313" key="2">
    <source>
        <dbReference type="EMBL" id="KKC31276.1"/>
    </source>
</evidence>
<feature type="transmembrane region" description="Helical" evidence="1">
    <location>
        <begin position="124"/>
        <end position="147"/>
    </location>
</feature>
<evidence type="ECO:0000313" key="3">
    <source>
        <dbReference type="EMBL" id="SFC91595.1"/>
    </source>
</evidence>
<proteinExistence type="predicted"/>
<feature type="transmembrane region" description="Helical" evidence="1">
    <location>
        <begin position="69"/>
        <end position="91"/>
    </location>
</feature>
<feature type="transmembrane region" description="Helical" evidence="1">
    <location>
        <begin position="249"/>
        <end position="271"/>
    </location>
</feature>
<evidence type="ECO:0000313" key="4">
    <source>
        <dbReference type="Proteomes" id="UP000033519"/>
    </source>
</evidence>
<dbReference type="EMBL" id="LAPV01000192">
    <property type="protein sequence ID" value="KKC31276.1"/>
    <property type="molecule type" value="Genomic_DNA"/>
</dbReference>
<keyword evidence="1" id="KW-0812">Transmembrane</keyword>
<dbReference type="AlphaFoldDB" id="A0A0F5PSA5"/>
<reference evidence="2 4" key="1">
    <citation type="submission" date="2015-03" db="EMBL/GenBank/DDBJ databases">
        <authorList>
            <person name="Lepp D."/>
            <person name="Hassan Y.I."/>
            <person name="Li X.-Z."/>
            <person name="Zhou T."/>
        </authorList>
    </citation>
    <scope>NUCLEOTIDE SEQUENCE [LARGE SCALE GENOMIC DNA]</scope>
    <source>
        <strain evidence="2 4">Cr7-05</strain>
    </source>
</reference>
<feature type="transmembrane region" description="Helical" evidence="1">
    <location>
        <begin position="153"/>
        <end position="178"/>
    </location>
</feature>
<feature type="transmembrane region" description="Helical" evidence="1">
    <location>
        <begin position="393"/>
        <end position="417"/>
    </location>
</feature>
<dbReference type="OrthoDB" id="7339241at2"/>
<organism evidence="3 5">
    <name type="scientific">Devosia psychrophila</name>
    <dbReference type="NCBI Taxonomy" id="728005"/>
    <lineage>
        <taxon>Bacteria</taxon>
        <taxon>Pseudomonadati</taxon>
        <taxon>Pseudomonadota</taxon>
        <taxon>Alphaproteobacteria</taxon>
        <taxon>Hyphomicrobiales</taxon>
        <taxon>Devosiaceae</taxon>
        <taxon>Devosia</taxon>
    </lineage>
</organism>
<feature type="transmembrane region" description="Helical" evidence="1">
    <location>
        <begin position="486"/>
        <end position="505"/>
    </location>
</feature>
<feature type="transmembrane region" description="Helical" evidence="1">
    <location>
        <begin position="347"/>
        <end position="373"/>
    </location>
</feature>
<reference evidence="3 5" key="2">
    <citation type="submission" date="2016-10" db="EMBL/GenBank/DDBJ databases">
        <authorList>
            <person name="de Groot N.N."/>
        </authorList>
    </citation>
    <scope>NUCLEOTIDE SEQUENCE [LARGE SCALE GENOMIC DNA]</scope>
    <source>
        <strain evidence="3 5">CGMCC 1.10210</strain>
    </source>
</reference>
<sequence>MSAAPASIAWFARHELILGWRDWVAMMTGGRRSRSMGIVIFLAVVVLVLHLMAFGLVGRWASRGVPNDAASLVMLTGTGILFWTIMLSQALEAVTRVYYGRSDLDLVLSSPASSQRLFAVRTGAVALTSILLPGLLASPLINMLALLDGPRWLSAYGVVVAMGAISTAISVLITLGLFRAVGPKQTRLIAQIVAAVVGAGFVIGIQAAAILYYGDMSRFALFQSQAIVDAAPELHSNFWLPAKAAMGDGTALLIMLGIGLTALVLTVALAAPSYGQHATSAAGLTHVRSQRRPARRSFRTMSQRHALRLKEWRLLQRDPWLLSQTLMQILYLLPPALLLWLNFGHDAGAFVVVVPVLIMAAGQLAGGLAWLAISGEDAHDLVVTGPVSPRTVLIAKIEAVLSVIAVVMAPLLLLMAISSPRMALITAFGAMLSAGSATAIQLWFRVVAKRSMFRRRQVASRAATLSEAFASIMWAGMGALMASGSMLAIGPAVVAVLVLGLAKLLSPRRA</sequence>
<keyword evidence="1" id="KW-1133">Transmembrane helix</keyword>
<gene>
    <name evidence="3" type="ORF">SAMN04488059_11486</name>
    <name evidence="2" type="ORF">WH91_19975</name>
</gene>
<feature type="transmembrane region" description="Helical" evidence="1">
    <location>
        <begin position="36"/>
        <end position="57"/>
    </location>
</feature>
<evidence type="ECO:0000313" key="5">
    <source>
        <dbReference type="Proteomes" id="UP000182258"/>
    </source>
</evidence>
<evidence type="ECO:0000256" key="1">
    <source>
        <dbReference type="SAM" id="Phobius"/>
    </source>
</evidence>
<dbReference type="PATRIC" id="fig|728005.3.peg.2333"/>
<name>A0A0F5PSA5_9HYPH</name>
<feature type="transmembrane region" description="Helical" evidence="1">
    <location>
        <begin position="458"/>
        <end position="480"/>
    </location>
</feature>
<dbReference type="Proteomes" id="UP000182258">
    <property type="component" value="Unassembled WGS sequence"/>
</dbReference>
<feature type="transmembrane region" description="Helical" evidence="1">
    <location>
        <begin position="423"/>
        <end position="446"/>
    </location>
</feature>
<dbReference type="STRING" id="728005.SAMN04488059_11486"/>
<keyword evidence="4" id="KW-1185">Reference proteome</keyword>
<feature type="transmembrane region" description="Helical" evidence="1">
    <location>
        <begin position="190"/>
        <end position="213"/>
    </location>
</feature>